<dbReference type="STRING" id="1121950.SAMN02745243_01202"/>
<evidence type="ECO:0000313" key="1">
    <source>
        <dbReference type="EMBL" id="SHJ71904.1"/>
    </source>
</evidence>
<gene>
    <name evidence="1" type="ORF">SAMN02745243_01202</name>
</gene>
<evidence type="ECO:0008006" key="3">
    <source>
        <dbReference type="Google" id="ProtNLM"/>
    </source>
</evidence>
<sequence length="115" mass="12542">MVLADDITKTDEVMDKYLNGYQVTSFAAESFPGGVNGSLRKGDIVNVYALDPATEVLTLMAENVYVADVYDNAGNKVSTPEEIATSFTIYVTDEEVEQINLAVVYGGVQMYLIVE</sequence>
<protein>
    <recommendedName>
        <fullName evidence="3">SAF domain-containing protein</fullName>
    </recommendedName>
</protein>
<proteinExistence type="predicted"/>
<dbReference type="RefSeq" id="WP_073106900.1">
    <property type="nucleotide sequence ID" value="NZ_FQZY01000015.1"/>
</dbReference>
<accession>A0A1M6LL45</accession>
<dbReference type="OrthoDB" id="2053305at2"/>
<name>A0A1M6LL45_9FIRM</name>
<dbReference type="Proteomes" id="UP000184301">
    <property type="component" value="Unassembled WGS sequence"/>
</dbReference>
<dbReference type="AlphaFoldDB" id="A0A1M6LL45"/>
<reference evidence="1 2" key="1">
    <citation type="submission" date="2016-11" db="EMBL/GenBank/DDBJ databases">
        <authorList>
            <person name="Jaros S."/>
            <person name="Januszkiewicz K."/>
            <person name="Wedrychowicz H."/>
        </authorList>
    </citation>
    <scope>NUCLEOTIDE SEQUENCE [LARGE SCALE GENOMIC DNA]</scope>
    <source>
        <strain evidence="1 2">DSM 15480</strain>
    </source>
</reference>
<keyword evidence="2" id="KW-1185">Reference proteome</keyword>
<dbReference type="EMBL" id="FQZY01000015">
    <property type="protein sequence ID" value="SHJ71904.1"/>
    <property type="molecule type" value="Genomic_DNA"/>
</dbReference>
<evidence type="ECO:0000313" key="2">
    <source>
        <dbReference type="Proteomes" id="UP000184301"/>
    </source>
</evidence>
<organism evidence="1 2">
    <name type="scientific">Hespellia stercorisuis DSM 15480</name>
    <dbReference type="NCBI Taxonomy" id="1121950"/>
    <lineage>
        <taxon>Bacteria</taxon>
        <taxon>Bacillati</taxon>
        <taxon>Bacillota</taxon>
        <taxon>Clostridia</taxon>
        <taxon>Lachnospirales</taxon>
        <taxon>Lachnospiraceae</taxon>
        <taxon>Hespellia</taxon>
    </lineage>
</organism>